<dbReference type="Proteomes" id="UP000180253">
    <property type="component" value="Unassembled WGS sequence"/>
</dbReference>
<feature type="transmembrane region" description="Helical" evidence="1">
    <location>
        <begin position="51"/>
        <end position="69"/>
    </location>
</feature>
<feature type="transmembrane region" description="Helical" evidence="1">
    <location>
        <begin position="118"/>
        <end position="138"/>
    </location>
</feature>
<keyword evidence="1" id="KW-1133">Transmembrane helix</keyword>
<feature type="transmembrane region" description="Helical" evidence="1">
    <location>
        <begin position="225"/>
        <end position="243"/>
    </location>
</feature>
<keyword evidence="1" id="KW-0812">Transmembrane</keyword>
<comment type="caution">
    <text evidence="2">The sequence shown here is derived from an EMBL/GenBank/DDBJ whole genome shotgun (WGS) entry which is preliminary data.</text>
</comment>
<dbReference type="InterPro" id="IPR021552">
    <property type="entry name" value="ArsP_2"/>
</dbReference>
<evidence type="ECO:0000313" key="2">
    <source>
        <dbReference type="EMBL" id="OHU96629.1"/>
    </source>
</evidence>
<dbReference type="Pfam" id="PF11449">
    <property type="entry name" value="ArsP_2"/>
    <property type="match status" value="1"/>
</dbReference>
<sequence>MLQLARLTTFQLNSHLRISFNIKRLIFPLLLTLALMTESLGELTRTTLADAYFQVTVFVASTLYVYFIFAKKFPNLELSRIKQKSPLLEMCYASVLGALPGCGGAIIVVTQYTKQQASFGALVAVLTATMGDAAFLLLAKQPMTAISIIAIGIVVGILSGLTANALPAKFQPTLLAKQTKSVIESLEQEKTTCIIRCSQFLLWPSLMFALLIAFNFEFGQSQALLEYLGCTLALLVVFSWAVIPTKQKQKTCVTAHNNYFERVIKDTQFVSVWVIASFMVYEVCVSTFKLDISLWFGQIGLFAPLVAIFVGFIPGCGPQIVVTSLYLQGSIPFSALVGNAISNDGDALFPAIAMAPSAALVATAYSAIPAVIAAYIFHILV</sequence>
<dbReference type="STRING" id="327939.BIW53_04680"/>
<proteinExistence type="predicted"/>
<feature type="transmembrane region" description="Helical" evidence="1">
    <location>
        <begin position="90"/>
        <end position="112"/>
    </location>
</feature>
<protein>
    <recommendedName>
        <fullName evidence="4">Manganese transporter</fullName>
    </recommendedName>
</protein>
<feature type="transmembrane region" description="Helical" evidence="1">
    <location>
        <begin position="347"/>
        <end position="377"/>
    </location>
</feature>
<dbReference type="NCBIfam" id="NF037962">
    <property type="entry name" value="arsenic_eff"/>
    <property type="match status" value="1"/>
</dbReference>
<dbReference type="EMBL" id="MNAN01000026">
    <property type="protein sequence ID" value="OHU96629.1"/>
    <property type="molecule type" value="Genomic_DNA"/>
</dbReference>
<keyword evidence="1" id="KW-0472">Membrane</keyword>
<feature type="transmembrane region" description="Helical" evidence="1">
    <location>
        <begin position="300"/>
        <end position="327"/>
    </location>
</feature>
<name>A0A1S1N9D7_9GAMM</name>
<dbReference type="AlphaFoldDB" id="A0A1S1N9D7"/>
<feature type="transmembrane region" description="Helical" evidence="1">
    <location>
        <begin position="145"/>
        <end position="166"/>
    </location>
</feature>
<dbReference type="OrthoDB" id="3776971at2"/>
<keyword evidence="3" id="KW-1185">Reference proteome</keyword>
<evidence type="ECO:0008006" key="4">
    <source>
        <dbReference type="Google" id="ProtNLM"/>
    </source>
</evidence>
<evidence type="ECO:0000313" key="3">
    <source>
        <dbReference type="Proteomes" id="UP000180253"/>
    </source>
</evidence>
<evidence type="ECO:0000256" key="1">
    <source>
        <dbReference type="SAM" id="Phobius"/>
    </source>
</evidence>
<reference evidence="2 3" key="1">
    <citation type="submission" date="2016-10" db="EMBL/GenBank/DDBJ databases">
        <title>Pseudoalteromonas amylolytica sp. nov., isolated from the surface seawater.</title>
        <authorList>
            <person name="Wu Y.-H."/>
            <person name="Cheng H."/>
            <person name="Jin X.-B."/>
            <person name="Wang C.-S."/>
            <person name="Xu X.-W."/>
        </authorList>
    </citation>
    <scope>NUCLEOTIDE SEQUENCE [LARGE SCALE GENOMIC DNA]</scope>
    <source>
        <strain evidence="2 3">JCM 12483</strain>
    </source>
</reference>
<organism evidence="2 3">
    <name type="scientific">Pseudoalteromonas byunsanensis</name>
    <dbReference type="NCBI Taxonomy" id="327939"/>
    <lineage>
        <taxon>Bacteria</taxon>
        <taxon>Pseudomonadati</taxon>
        <taxon>Pseudomonadota</taxon>
        <taxon>Gammaproteobacteria</taxon>
        <taxon>Alteromonadales</taxon>
        <taxon>Pseudoalteromonadaceae</taxon>
        <taxon>Pseudoalteromonas</taxon>
    </lineage>
</organism>
<accession>A0A1S1N9D7</accession>
<gene>
    <name evidence="2" type="ORF">BIW53_04680</name>
</gene>
<dbReference type="RefSeq" id="WP_070990687.1">
    <property type="nucleotide sequence ID" value="NZ_CBCSHD010000001.1"/>
</dbReference>
<feature type="transmembrane region" description="Helical" evidence="1">
    <location>
        <begin position="269"/>
        <end position="288"/>
    </location>
</feature>